<dbReference type="EMBL" id="AP023095">
    <property type="protein sequence ID" value="BCE54153.1"/>
    <property type="molecule type" value="Genomic_DNA"/>
</dbReference>
<evidence type="ECO:0000313" key="4">
    <source>
        <dbReference type="EMBL" id="BCE62878.1"/>
    </source>
</evidence>
<dbReference type="EMBL" id="AP023094">
    <property type="protein sequence ID" value="BCE45272.1"/>
    <property type="molecule type" value="Genomic_DNA"/>
</dbReference>
<dbReference type="EMBL" id="AP023096">
    <property type="protein sequence ID" value="BCE62878.1"/>
    <property type="molecule type" value="Genomic_DNA"/>
</dbReference>
<dbReference type="EMBL" id="AP023099">
    <property type="protein sequence ID" value="BCE88811.1"/>
    <property type="molecule type" value="Genomic_DNA"/>
</dbReference>
<accession>A0A809ZSY0</accession>
<dbReference type="AlphaFoldDB" id="A0A809ZSY0"/>
<evidence type="ECO:0000313" key="5">
    <source>
        <dbReference type="EMBL" id="BCE88811.1"/>
    </source>
</evidence>
<gene>
    <name evidence="5" type="ORF">XF10B_16090</name>
    <name evidence="1" type="ORF">XF1B_16990</name>
    <name evidence="2" type="ORF">XF4B_16210</name>
    <name evidence="3" type="ORF">XF5B_16650</name>
    <name evidence="4" type="ORF">XF6B_16770</name>
</gene>
<organism evidence="3">
    <name type="scientific">Bradyrhizobium diazoefficiens</name>
    <dbReference type="NCBI Taxonomy" id="1355477"/>
    <lineage>
        <taxon>Bacteria</taxon>
        <taxon>Pseudomonadati</taxon>
        <taxon>Pseudomonadota</taxon>
        <taxon>Alphaproteobacteria</taxon>
        <taxon>Hyphomicrobiales</taxon>
        <taxon>Nitrobacteraceae</taxon>
        <taxon>Bradyrhizobium</taxon>
    </lineage>
</organism>
<reference evidence="4" key="5">
    <citation type="submission" date="2020-05" db="EMBL/GenBank/DDBJ databases">
        <title>Complete genome sequence of Bradyrhizobium diazoefficiens XF6 isolated from soybean nodule.</title>
        <authorList>
            <person name="Noda R."/>
            <person name="Kakizaki K."/>
            <person name="Minamisawa K."/>
        </authorList>
    </citation>
    <scope>NUCLEOTIDE SEQUENCE</scope>
    <source>
        <strain evidence="4">XF6</strain>
    </source>
</reference>
<reference evidence="5" key="2">
    <citation type="submission" date="2020-05" db="EMBL/GenBank/DDBJ databases">
        <title>Complete genome sequence of Bradyrhizobium diazoefficiens XF10 isolated from soybean nodule.</title>
        <authorList>
            <person name="Noda R."/>
            <person name="Kakizaki K."/>
            <person name="Minamisawa K."/>
        </authorList>
    </citation>
    <scope>NUCLEOTIDE SEQUENCE</scope>
    <source>
        <strain evidence="5">XF10</strain>
    </source>
</reference>
<reference evidence="3" key="4">
    <citation type="submission" date="2020-05" db="EMBL/GenBank/DDBJ databases">
        <title>Complete genome sequence of Bradyrhizobium diazoefficiens XF5 isolated from soybean nodule.</title>
        <authorList>
            <person name="Noda R."/>
            <person name="Kakizaki K."/>
            <person name="Minamisawa K."/>
        </authorList>
    </citation>
    <scope>NUCLEOTIDE SEQUENCE</scope>
    <source>
        <strain evidence="3">XF5</strain>
    </source>
</reference>
<evidence type="ECO:0000313" key="1">
    <source>
        <dbReference type="EMBL" id="BCE19018.1"/>
    </source>
</evidence>
<reference evidence="1" key="1">
    <citation type="submission" date="2020-05" db="EMBL/GenBank/DDBJ databases">
        <title>Complete genome sequence of Bradyrhizobium diazoefficiens XF1 isolated from soybean nodule.</title>
        <authorList>
            <person name="Noda R."/>
            <person name="Kakizaki K."/>
            <person name="Minamisawa K."/>
        </authorList>
    </citation>
    <scope>NUCLEOTIDE SEQUENCE</scope>
    <source>
        <strain evidence="1">XF1</strain>
    </source>
</reference>
<proteinExistence type="predicted"/>
<protein>
    <submittedName>
        <fullName evidence="3">Uncharacterized protein</fullName>
    </submittedName>
</protein>
<sequence>MLERLAGNWRRAGGGEFVEVAPHMHPAERERNVAALGELAVAGIAVDLKNPLEAFEMSDRPFALRSGA</sequence>
<reference evidence="2" key="3">
    <citation type="submission" date="2020-05" db="EMBL/GenBank/DDBJ databases">
        <title>Complete genome sequence of Bradyrhizobium diazoefficiens XF4 isolated from soybean nodule.</title>
        <authorList>
            <person name="Noda R."/>
            <person name="Kakizaki K."/>
            <person name="Minamisawa K."/>
        </authorList>
    </citation>
    <scope>NUCLEOTIDE SEQUENCE</scope>
    <source>
        <strain evidence="2">XF4</strain>
    </source>
</reference>
<evidence type="ECO:0000313" key="3">
    <source>
        <dbReference type="EMBL" id="BCE54153.1"/>
    </source>
</evidence>
<name>A0A809ZSY0_9BRAD</name>
<dbReference type="EMBL" id="AP023091">
    <property type="protein sequence ID" value="BCE19018.1"/>
    <property type="molecule type" value="Genomic_DNA"/>
</dbReference>
<evidence type="ECO:0000313" key="2">
    <source>
        <dbReference type="EMBL" id="BCE45272.1"/>
    </source>
</evidence>